<feature type="domain" description="SbsC C-terminal" evidence="3">
    <location>
        <begin position="59"/>
        <end position="183"/>
    </location>
</feature>
<dbReference type="Gene3D" id="1.20.58.780">
    <property type="match status" value="1"/>
</dbReference>
<keyword evidence="1 2" id="KW-0732">Signal</keyword>
<dbReference type="Gene3D" id="1.20.58.790">
    <property type="match status" value="1"/>
</dbReference>
<gene>
    <name evidence="4" type="ORF">ACFYKX_14385</name>
</gene>
<accession>A0ABW6KDG6</accession>
<sequence length="1102" mass="116786">MAKKKAIKLAAATAVAASAFVAAAPAQTDAASSVAVEVSKAVTQMKKAYHTYSDVTATGSFQDITEVYKQYNAAKTAYNNAKALVNKSGGASKDALLAELETTYADFIAKRVVTYIDAYNYATTLQAKELDLKAALEDNEWDLAEELYHAISYELKTRTVILDRVYGESTRELLRGSFKADAQAARDSITNEVTVKMAYDAAEGFLAEGDLESAQAQFDKVADYVAELNEDTDFGAALLAKVTEVQAAYDELAVPQVQSVSVNNLKTVVINFNKAVDSKTVTSSTVKVYEGSNTTATTVDTDSTFSEGVRYILSEDKKTLTVEFFTQNSQSENIKVLVDGVKAVDGTAVAKFEETKSVLDNVVPELSSAVSLNKKQIELQFSEPVNLTKTAFEVLNNIKLDGVAAIAKVTPNHAENTLVLEFASNLKTGTLKLDVADISDFAGFKIAAKSFDVTVAEDTTAPELTGVEVVNKNKVRVTFNEKVATLGSFEVNDETIEGDDIAEVTGSNGTKFDLTLDTALNLGAVVEAKVEYKGQKDVADNEVKDWKTYTFKVADDTSLPTVTSSLADGNKLTLTFSKSMRTDLGTIKVLDKDGKEVRSLNVSGLGFKANTDNKVLELTGAQLGLSNVDAAQYTVKIKDMKDNSIRENLLPEQTLTIDAKDTKKPLVSGGYLVSAGALTSGDDHEDDDTFTLFFNEKMDEGTLRNLSNYNVSGVGTLATVSGVSIKSIAADGKSVVITYPNAASLTANITVSALKDAAGNMIDTVVVGKETGTELDVVATEATKKNEVLVQFNTAIKSVDPSAIKIQRSTDSGVTWTDYALPVSATVQSDNTKVKFVLNKDMGTAASEYRIVDNNSQLVKNIYNDTFKVVSGTADATDTIAASITAGSVAFTDKIAPEMVSVKRHASETDKIVVTFSEALNDTTATALEYDLRVKDLTSDTDLAINEFTTAISGTTVTIDITKANVAGHKFSVALLNGRSLVDAANSNEAVTFTATTVKNDAGTEDALISENVAPSAADNTKLTLNNGGITGAAGAVEGGATVKVFADGAVVTTATPVATFTAAANGSFAKQVLAANDYDVYVVDAAGNISAKLDVTVTVTP</sequence>
<evidence type="ECO:0000313" key="4">
    <source>
        <dbReference type="EMBL" id="MFE8701784.1"/>
    </source>
</evidence>
<reference evidence="4 5" key="1">
    <citation type="submission" date="2024-08" db="EMBL/GenBank/DDBJ databases">
        <title>Two novel Cytobacillus novel species.</title>
        <authorList>
            <person name="Liu G."/>
        </authorList>
    </citation>
    <scope>NUCLEOTIDE SEQUENCE [LARGE SCALE GENOMIC DNA]</scope>
    <source>
        <strain evidence="4 5">FJAT-54145</strain>
    </source>
</reference>
<comment type="caution">
    <text evidence="4">The sequence shown here is derived from an EMBL/GenBank/DDBJ whole genome shotgun (WGS) entry which is preliminary data.</text>
</comment>
<dbReference type="RefSeq" id="WP_389361753.1">
    <property type="nucleotide sequence ID" value="NZ_JBIACK010000007.1"/>
</dbReference>
<feature type="signal peptide" evidence="2">
    <location>
        <begin position="1"/>
        <end position="23"/>
    </location>
</feature>
<dbReference type="InterPro" id="IPR041378">
    <property type="entry name" value="S-layer_SbsC_C"/>
</dbReference>
<dbReference type="EMBL" id="JBIACK010000007">
    <property type="protein sequence ID" value="MFE8701784.1"/>
    <property type="molecule type" value="Genomic_DNA"/>
</dbReference>
<evidence type="ECO:0000313" key="5">
    <source>
        <dbReference type="Proteomes" id="UP001601059"/>
    </source>
</evidence>
<dbReference type="Pfam" id="PF18058">
    <property type="entry name" value="SbsC_C"/>
    <property type="match status" value="1"/>
</dbReference>
<dbReference type="Gene3D" id="2.60.40.1220">
    <property type="match status" value="5"/>
</dbReference>
<protein>
    <recommendedName>
        <fullName evidence="3">SbsC C-terminal domain-containing protein</fullName>
    </recommendedName>
</protein>
<name>A0ABW6KDG6_9BACI</name>
<keyword evidence="5" id="KW-1185">Reference proteome</keyword>
<proteinExistence type="predicted"/>
<evidence type="ECO:0000256" key="2">
    <source>
        <dbReference type="SAM" id="SignalP"/>
    </source>
</evidence>
<dbReference type="InterPro" id="IPR014755">
    <property type="entry name" value="Cu-Rt/internalin_Ig-like"/>
</dbReference>
<feature type="chain" id="PRO_5046441260" description="SbsC C-terminal domain-containing protein" evidence="2">
    <location>
        <begin position="24"/>
        <end position="1102"/>
    </location>
</feature>
<dbReference type="Proteomes" id="UP001601059">
    <property type="component" value="Unassembled WGS sequence"/>
</dbReference>
<organism evidence="4 5">
    <name type="scientific">Cytobacillus spartinae</name>
    <dbReference type="NCBI Taxonomy" id="3299023"/>
    <lineage>
        <taxon>Bacteria</taxon>
        <taxon>Bacillati</taxon>
        <taxon>Bacillota</taxon>
        <taxon>Bacilli</taxon>
        <taxon>Bacillales</taxon>
        <taxon>Bacillaceae</taxon>
        <taxon>Cytobacillus</taxon>
    </lineage>
</organism>
<evidence type="ECO:0000259" key="3">
    <source>
        <dbReference type="Pfam" id="PF18058"/>
    </source>
</evidence>
<evidence type="ECO:0000256" key="1">
    <source>
        <dbReference type="ARBA" id="ARBA00022729"/>
    </source>
</evidence>